<protein>
    <submittedName>
        <fullName evidence="1">Uncharacterized protein</fullName>
    </submittedName>
</protein>
<name>A0ABT3JAD9_9RHOB</name>
<keyword evidence="2" id="KW-1185">Reference proteome</keyword>
<evidence type="ECO:0000313" key="2">
    <source>
        <dbReference type="Proteomes" id="UP001207582"/>
    </source>
</evidence>
<comment type="caution">
    <text evidence="1">The sequence shown here is derived from an EMBL/GenBank/DDBJ whole genome shotgun (WGS) entry which is preliminary data.</text>
</comment>
<sequence length="85" mass="9394">MFTSFHPDKDAVLQAACDTRAYLDGWSAAFRECDELQDGYVAACYTNVDDMLAKVGATKADLAAFKASKRFDLREHLKGQSPRTA</sequence>
<dbReference type="RefSeq" id="WP_264773610.1">
    <property type="nucleotide sequence ID" value="NZ_JAPDOG010000041.1"/>
</dbReference>
<dbReference type="EMBL" id="JAPDOG010000041">
    <property type="protein sequence ID" value="MCW3784374.1"/>
    <property type="molecule type" value="Genomic_DNA"/>
</dbReference>
<gene>
    <name evidence="1" type="ORF">OM960_22885</name>
</gene>
<proteinExistence type="predicted"/>
<organism evidence="1 2">
    <name type="scientific">Defluviimonas salinarum</name>
    <dbReference type="NCBI Taxonomy" id="2992147"/>
    <lineage>
        <taxon>Bacteria</taxon>
        <taxon>Pseudomonadati</taxon>
        <taxon>Pseudomonadota</taxon>
        <taxon>Alphaproteobacteria</taxon>
        <taxon>Rhodobacterales</taxon>
        <taxon>Paracoccaceae</taxon>
        <taxon>Albidovulum</taxon>
    </lineage>
</organism>
<accession>A0ABT3JAD9</accession>
<dbReference type="Proteomes" id="UP001207582">
    <property type="component" value="Unassembled WGS sequence"/>
</dbReference>
<reference evidence="1 2" key="1">
    <citation type="submission" date="2022-10" db="EMBL/GenBank/DDBJ databases">
        <title>Defluviimonas sp. CAU 1641 isolated from mud.</title>
        <authorList>
            <person name="Kim W."/>
        </authorList>
    </citation>
    <scope>NUCLEOTIDE SEQUENCE [LARGE SCALE GENOMIC DNA]</scope>
    <source>
        <strain evidence="1 2">CAU 1641</strain>
    </source>
</reference>
<evidence type="ECO:0000313" key="1">
    <source>
        <dbReference type="EMBL" id="MCW3784374.1"/>
    </source>
</evidence>